<keyword evidence="1" id="KW-0175">Coiled coil</keyword>
<accession>A0A6J5MFE5</accession>
<proteinExistence type="predicted"/>
<evidence type="ECO:0000256" key="1">
    <source>
        <dbReference type="SAM" id="Coils"/>
    </source>
</evidence>
<protein>
    <submittedName>
        <fullName evidence="2">Uncharacterized protein</fullName>
    </submittedName>
</protein>
<reference evidence="2" key="1">
    <citation type="submission" date="2020-04" db="EMBL/GenBank/DDBJ databases">
        <authorList>
            <person name="Chiriac C."/>
            <person name="Salcher M."/>
            <person name="Ghai R."/>
            <person name="Kavagutti S V."/>
        </authorList>
    </citation>
    <scope>NUCLEOTIDE SEQUENCE</scope>
</reference>
<feature type="coiled-coil region" evidence="1">
    <location>
        <begin position="39"/>
        <end position="66"/>
    </location>
</feature>
<organism evidence="2">
    <name type="scientific">uncultured Caudovirales phage</name>
    <dbReference type="NCBI Taxonomy" id="2100421"/>
    <lineage>
        <taxon>Viruses</taxon>
        <taxon>Duplodnaviria</taxon>
        <taxon>Heunggongvirae</taxon>
        <taxon>Uroviricota</taxon>
        <taxon>Caudoviricetes</taxon>
        <taxon>Peduoviridae</taxon>
        <taxon>Maltschvirus</taxon>
        <taxon>Maltschvirus maltsch</taxon>
    </lineage>
</organism>
<dbReference type="EMBL" id="LR796423">
    <property type="protein sequence ID" value="CAB4143786.1"/>
    <property type="molecule type" value="Genomic_DNA"/>
</dbReference>
<name>A0A6J5MFE5_9CAUD</name>
<gene>
    <name evidence="2" type="ORF">UFOVP447_239</name>
</gene>
<sequence>MLKKVKRILKMAMFDVNALESEVQAELAAERAEAAKGLLKAKLAQIAKAEKVVQTLKMEYKELLTDIALEA</sequence>
<evidence type="ECO:0000313" key="2">
    <source>
        <dbReference type="EMBL" id="CAB4143786.1"/>
    </source>
</evidence>